<feature type="transmembrane region" description="Helical" evidence="2">
    <location>
        <begin position="518"/>
        <end position="542"/>
    </location>
</feature>
<keyword evidence="2" id="KW-0812">Transmembrane</keyword>
<accession>A0A8H7F7R6</accession>
<dbReference type="Pfam" id="PF23868">
    <property type="entry name" value="Mmc1_C"/>
    <property type="match status" value="1"/>
</dbReference>
<evidence type="ECO:0000259" key="3">
    <source>
        <dbReference type="Pfam" id="PF23868"/>
    </source>
</evidence>
<evidence type="ECO:0000313" key="5">
    <source>
        <dbReference type="Proteomes" id="UP000629468"/>
    </source>
</evidence>
<feature type="transmembrane region" description="Helical" evidence="2">
    <location>
        <begin position="562"/>
        <end position="581"/>
    </location>
</feature>
<keyword evidence="1" id="KW-0175">Coiled coil</keyword>
<feature type="domain" description="Mmc1 C-terminal" evidence="3">
    <location>
        <begin position="392"/>
        <end position="540"/>
    </location>
</feature>
<sequence>MPKCILPRRAAGSIRNPPGHFRRIRFSSSRPHCSEPQDTTRHEALTLQHKAENLLEPVFKVIERPSGLPRTTAIWRDILSDTFENLSSAANRPARVVVFGVDAWSGAQDLVTALLEEPLGSDQAQKDALHNRWERVNSTDVLTISAKRNDDDSSIHLSSPFLRQFSIPLEITELRPSLSTWSKLLLPASFYKADVPILVFNPLTTPLSALKTLNVPSHTLFIASQSPHLNDTTLQRDTLSELFPQSSLARLLFSDPPRAIAAVQTFRSNPTSAIAIQQYQDNFTTSGISLVAQAIRDVVDSGANTSSPAAYLRNRTAVIQLHDTLNALKSNIQDIQRNLDDIRQGVYQLSGKVEEAKVRIPRDILISDRGPTSAVGQDAVKSSLTLASKEAKGVLEKLSWWRTIWRVDEISGIVGSAVDRIWCKDLEQKLILHSGRLSSLQQEFTKSGVDFVSRQTSTLSNPSYPLFPAHILENKLSQIISSPTYTLTPLSLALPIAKRKTQLLKYSTTRLHLKAQQLLLGMSIGTTGGSGITWAGWMGYLMQSAGELGTGIWDVVGMGMDPMTGIGVGLLGIVGSVRWAVGGWEREKKKWWADWERIGQGLERDLKIRVDDVVREQVTVVATEAHQGLAELCDKRQGEVDKVNDDITELRSQLESIISRTLA</sequence>
<dbReference type="InterPro" id="IPR056196">
    <property type="entry name" value="Mmc1_C"/>
</dbReference>
<dbReference type="PANTHER" id="PTHR38644">
    <property type="entry name" value="EXPRESSED PROTEIN"/>
    <property type="match status" value="1"/>
</dbReference>
<proteinExistence type="predicted"/>
<evidence type="ECO:0000256" key="1">
    <source>
        <dbReference type="SAM" id="Coils"/>
    </source>
</evidence>
<comment type="caution">
    <text evidence="4">The sequence shown here is derived from an EMBL/GenBank/DDBJ whole genome shotgun (WGS) entry which is preliminary data.</text>
</comment>
<protein>
    <recommendedName>
        <fullName evidence="3">Mmc1 C-terminal domain-containing protein</fullName>
    </recommendedName>
</protein>
<organism evidence="4 5">
    <name type="scientific">Agaricus bisporus var. burnettii</name>
    <dbReference type="NCBI Taxonomy" id="192524"/>
    <lineage>
        <taxon>Eukaryota</taxon>
        <taxon>Fungi</taxon>
        <taxon>Dikarya</taxon>
        <taxon>Basidiomycota</taxon>
        <taxon>Agaricomycotina</taxon>
        <taxon>Agaricomycetes</taxon>
        <taxon>Agaricomycetidae</taxon>
        <taxon>Agaricales</taxon>
        <taxon>Agaricineae</taxon>
        <taxon>Agaricaceae</taxon>
        <taxon>Agaricus</taxon>
    </lineage>
</organism>
<feature type="coiled-coil region" evidence="1">
    <location>
        <begin position="318"/>
        <end position="345"/>
    </location>
</feature>
<keyword evidence="2" id="KW-1133">Transmembrane helix</keyword>
<dbReference type="PANTHER" id="PTHR38644:SF1">
    <property type="entry name" value="EXPRESSED PROTEIN"/>
    <property type="match status" value="1"/>
</dbReference>
<gene>
    <name evidence="4" type="ORF">Agabi119p4_1653</name>
</gene>
<evidence type="ECO:0000256" key="2">
    <source>
        <dbReference type="SAM" id="Phobius"/>
    </source>
</evidence>
<keyword evidence="2" id="KW-0472">Membrane</keyword>
<name>A0A8H7F7R6_AGABI</name>
<evidence type="ECO:0000313" key="4">
    <source>
        <dbReference type="EMBL" id="KAF7782277.1"/>
    </source>
</evidence>
<dbReference type="AlphaFoldDB" id="A0A8H7F7R6"/>
<dbReference type="EMBL" id="JABXXO010000003">
    <property type="protein sequence ID" value="KAF7782277.1"/>
    <property type="molecule type" value="Genomic_DNA"/>
</dbReference>
<dbReference type="Proteomes" id="UP000629468">
    <property type="component" value="Unassembled WGS sequence"/>
</dbReference>
<reference evidence="4 5" key="1">
    <citation type="journal article" name="Sci. Rep.">
        <title>Telomere-to-telomere assembled and centromere annotated genomes of the two main subspecies of the button mushroom Agaricus bisporus reveal especially polymorphic chromosome ends.</title>
        <authorList>
            <person name="Sonnenberg A.S.M."/>
            <person name="Sedaghat-Telgerd N."/>
            <person name="Lavrijssen B."/>
            <person name="Ohm R.A."/>
            <person name="Hendrickx P.M."/>
            <person name="Scholtmeijer K."/>
            <person name="Baars J.J.P."/>
            <person name="van Peer A."/>
        </authorList>
    </citation>
    <scope>NUCLEOTIDE SEQUENCE [LARGE SCALE GENOMIC DNA]</scope>
    <source>
        <strain evidence="4 5">H119_p4</strain>
    </source>
</reference>
<feature type="transmembrane region" description="Helical" evidence="2">
    <location>
        <begin position="479"/>
        <end position="497"/>
    </location>
</feature>